<dbReference type="GO" id="GO:0010008">
    <property type="term" value="C:endosome membrane"/>
    <property type="evidence" value="ECO:0007669"/>
    <property type="project" value="UniProtKB-SubCell"/>
</dbReference>
<dbReference type="InterPro" id="IPR027417">
    <property type="entry name" value="P-loop_NTPase"/>
</dbReference>
<dbReference type="PANTHER" id="PTHR11216">
    <property type="entry name" value="EH DOMAIN"/>
    <property type="match status" value="1"/>
</dbReference>
<dbReference type="PROSITE" id="PS50031">
    <property type="entry name" value="EH"/>
    <property type="match status" value="1"/>
</dbReference>
<dbReference type="InterPro" id="IPR000261">
    <property type="entry name" value="EH_dom"/>
</dbReference>
<dbReference type="GO" id="GO:0005509">
    <property type="term" value="F:calcium ion binding"/>
    <property type="evidence" value="ECO:0007669"/>
    <property type="project" value="InterPro"/>
</dbReference>
<evidence type="ECO:0000256" key="7">
    <source>
        <dbReference type="ARBA" id="ARBA00022753"/>
    </source>
</evidence>
<dbReference type="GO" id="GO:0005886">
    <property type="term" value="C:plasma membrane"/>
    <property type="evidence" value="ECO:0007669"/>
    <property type="project" value="UniProtKB-SubCell"/>
</dbReference>
<comment type="caution">
    <text evidence="13">The sequence shown here is derived from an EMBL/GenBank/DDBJ whole genome shotgun (WGS) entry which is preliminary data.</text>
</comment>
<feature type="domain" description="EF-hand" evidence="11">
    <location>
        <begin position="14"/>
        <end position="49"/>
    </location>
</feature>
<evidence type="ECO:0000256" key="1">
    <source>
        <dbReference type="ARBA" id="ARBA00004413"/>
    </source>
</evidence>
<dbReference type="GO" id="GO:0051260">
    <property type="term" value="P:protein homooligomerization"/>
    <property type="evidence" value="ECO:0007669"/>
    <property type="project" value="UniProtKB-ARBA"/>
</dbReference>
<reference evidence="13" key="1">
    <citation type="submission" date="2023-07" db="EMBL/GenBank/DDBJ databases">
        <title>draft genome sequence of fig (Ficus carica).</title>
        <authorList>
            <person name="Takahashi T."/>
            <person name="Nishimura K."/>
        </authorList>
    </citation>
    <scope>NUCLEOTIDE SEQUENCE</scope>
</reference>
<dbReference type="CDD" id="cd09913">
    <property type="entry name" value="EHD"/>
    <property type="match status" value="1"/>
</dbReference>
<protein>
    <submittedName>
        <fullName evidence="13">Uncharacterized protein</fullName>
    </submittedName>
</protein>
<dbReference type="InterPro" id="IPR030381">
    <property type="entry name" value="G_DYNAMIN_dom"/>
</dbReference>
<keyword evidence="8" id="KW-0106">Calcium</keyword>
<dbReference type="FunFam" id="3.40.50.300:FF:000147">
    <property type="entry name" value="EH domain-containing protein 1"/>
    <property type="match status" value="1"/>
</dbReference>
<evidence type="ECO:0000256" key="4">
    <source>
        <dbReference type="ARBA" id="ARBA00022583"/>
    </source>
</evidence>
<dbReference type="InterPro" id="IPR002048">
    <property type="entry name" value="EF_hand_dom"/>
</dbReference>
<keyword evidence="14" id="KW-1185">Reference proteome</keyword>
<proteinExistence type="predicted"/>
<dbReference type="Gene3D" id="1.10.268.20">
    <property type="match status" value="1"/>
</dbReference>
<evidence type="ECO:0000256" key="6">
    <source>
        <dbReference type="ARBA" id="ARBA00022741"/>
    </source>
</evidence>
<feature type="domain" description="Dynamin-type G" evidence="12">
    <location>
        <begin position="192"/>
        <end position="427"/>
    </location>
</feature>
<keyword evidence="9" id="KW-0472">Membrane</keyword>
<evidence type="ECO:0000256" key="9">
    <source>
        <dbReference type="ARBA" id="ARBA00023136"/>
    </source>
</evidence>
<sequence length="543" mass="60983">MEIGSGPIGPCPKEHQKMFQEWFNLADSDGDGRITGNDATKLFAMSKLSRQELKQVWAIADSKRQGFLGLTEFITAMQLVSLAQAGHELTPEIHKIAASKDEIQPPTMEGLETLIAKTKALSTYSQPESNGTALPQPSTQWFPSKSVKKLPLNAVTSIIDGLKRLYMEKLKPLEVTYRFNDFASPLLTNSDFDAKPMVMLLGQYSTGKTTFIKHLLRCNYPGAHIGPEPTTDRFVVVMSGPDERSIPGNTIAVQADMPFGGLTTFGGAFLSKFQCSQMPHPLLDEVTFVDTPGVLSGEKQRTQRSYDFTGVISWFAAKCDLILLLFDPHKLDISDEFKRVISSLRGHDDKIRVVLNKADQVDTQQLMRVYGALMWSLGKVLNTPEVVRVYIGSFNDKPINEAALGPMGLDLFEKEQDDLLADLVDIPKKACDRRINEFVKRARAAKIHAYIISHLKKEMPAMMGKAKTQQRLIDNLEEEFAKVQREFHLPAGDFPNVDYFREVLNGYSIDKFEKLKPKLIQAVDDMLGYEIPELLKNFRNPYD</sequence>
<dbReference type="InterPro" id="IPR040990">
    <property type="entry name" value="DUF5600"/>
</dbReference>
<dbReference type="InterPro" id="IPR045063">
    <property type="entry name" value="Dynamin_N"/>
</dbReference>
<accession>A0AA87ZDS1</accession>
<dbReference type="PROSITE" id="PS51718">
    <property type="entry name" value="G_DYNAMIN_2"/>
    <property type="match status" value="1"/>
</dbReference>
<keyword evidence="5" id="KW-0479">Metal-binding</keyword>
<evidence type="ECO:0000313" key="13">
    <source>
        <dbReference type="EMBL" id="GMN25666.1"/>
    </source>
</evidence>
<dbReference type="PROSITE" id="PS50222">
    <property type="entry name" value="EF_HAND_2"/>
    <property type="match status" value="1"/>
</dbReference>
<dbReference type="Proteomes" id="UP001187192">
    <property type="component" value="Unassembled WGS sequence"/>
</dbReference>
<dbReference type="InterPro" id="IPR031692">
    <property type="entry name" value="EHD_N"/>
</dbReference>
<evidence type="ECO:0000259" key="10">
    <source>
        <dbReference type="PROSITE" id="PS50031"/>
    </source>
</evidence>
<feature type="domain" description="EH" evidence="10">
    <location>
        <begin position="15"/>
        <end position="91"/>
    </location>
</feature>
<keyword evidence="6" id="KW-0547">Nucleotide-binding</keyword>
<dbReference type="Pfam" id="PF18150">
    <property type="entry name" value="DUF5600"/>
    <property type="match status" value="1"/>
</dbReference>
<dbReference type="GO" id="GO:0016197">
    <property type="term" value="P:endosomal transport"/>
    <property type="evidence" value="ECO:0007669"/>
    <property type="project" value="TreeGrafter"/>
</dbReference>
<dbReference type="InterPro" id="IPR011992">
    <property type="entry name" value="EF-hand-dom_pair"/>
</dbReference>
<evidence type="ECO:0000259" key="12">
    <source>
        <dbReference type="PROSITE" id="PS51718"/>
    </source>
</evidence>
<evidence type="ECO:0000259" key="11">
    <source>
        <dbReference type="PROSITE" id="PS50222"/>
    </source>
</evidence>
<gene>
    <name evidence="13" type="ORF">TIFTF001_043918</name>
</gene>
<dbReference type="Gene3D" id="3.40.50.300">
    <property type="entry name" value="P-loop containing nucleotide triphosphate hydrolases"/>
    <property type="match status" value="1"/>
</dbReference>
<dbReference type="GO" id="GO:0006897">
    <property type="term" value="P:endocytosis"/>
    <property type="evidence" value="ECO:0007669"/>
    <property type="project" value="UniProtKB-KW"/>
</dbReference>
<evidence type="ECO:0000256" key="2">
    <source>
        <dbReference type="ARBA" id="ARBA00004481"/>
    </source>
</evidence>
<dbReference type="Pfam" id="PF00350">
    <property type="entry name" value="Dynamin_N"/>
    <property type="match status" value="1"/>
</dbReference>
<dbReference type="SUPFAM" id="SSF47473">
    <property type="entry name" value="EF-hand"/>
    <property type="match status" value="1"/>
</dbReference>
<dbReference type="Pfam" id="PF16880">
    <property type="entry name" value="EHD_N"/>
    <property type="match status" value="1"/>
</dbReference>
<name>A0AA87ZDS1_FICCA</name>
<dbReference type="GO" id="GO:0005525">
    <property type="term" value="F:GTP binding"/>
    <property type="evidence" value="ECO:0007669"/>
    <property type="project" value="InterPro"/>
</dbReference>
<comment type="subcellular location">
    <subcellularLocation>
        <location evidence="1">Cell membrane</location>
        <topology evidence="1">Peripheral membrane protein</topology>
        <orientation evidence="1">Cytoplasmic side</orientation>
    </subcellularLocation>
    <subcellularLocation>
        <location evidence="2">Endosome membrane</location>
        <topology evidence="2">Peripheral membrane protein</topology>
    </subcellularLocation>
</comment>
<dbReference type="Gene3D" id="1.10.238.10">
    <property type="entry name" value="EF-hand"/>
    <property type="match status" value="1"/>
</dbReference>
<evidence type="ECO:0000256" key="8">
    <source>
        <dbReference type="ARBA" id="ARBA00022837"/>
    </source>
</evidence>
<dbReference type="SMART" id="SM00054">
    <property type="entry name" value="EFh"/>
    <property type="match status" value="2"/>
</dbReference>
<organism evidence="13 14">
    <name type="scientific">Ficus carica</name>
    <name type="common">Common fig</name>
    <dbReference type="NCBI Taxonomy" id="3494"/>
    <lineage>
        <taxon>Eukaryota</taxon>
        <taxon>Viridiplantae</taxon>
        <taxon>Streptophyta</taxon>
        <taxon>Embryophyta</taxon>
        <taxon>Tracheophyta</taxon>
        <taxon>Spermatophyta</taxon>
        <taxon>Magnoliopsida</taxon>
        <taxon>eudicotyledons</taxon>
        <taxon>Gunneridae</taxon>
        <taxon>Pentapetalae</taxon>
        <taxon>rosids</taxon>
        <taxon>fabids</taxon>
        <taxon>Rosales</taxon>
        <taxon>Moraceae</taxon>
        <taxon>Ficeae</taxon>
        <taxon>Ficus</taxon>
    </lineage>
</organism>
<evidence type="ECO:0000256" key="3">
    <source>
        <dbReference type="ARBA" id="ARBA00022475"/>
    </source>
</evidence>
<dbReference type="PANTHER" id="PTHR11216:SF138">
    <property type="entry name" value="EH DOMAIN-CONTAINING PROTEIN 2"/>
    <property type="match status" value="1"/>
</dbReference>
<dbReference type="CDD" id="cd00052">
    <property type="entry name" value="EH"/>
    <property type="match status" value="1"/>
</dbReference>
<keyword evidence="4" id="KW-0254">Endocytosis</keyword>
<keyword evidence="7" id="KW-0967">Endosome</keyword>
<dbReference type="AlphaFoldDB" id="A0AA87ZDS1"/>
<keyword evidence="3" id="KW-1003">Cell membrane</keyword>
<dbReference type="SUPFAM" id="SSF52540">
    <property type="entry name" value="P-loop containing nucleoside triphosphate hydrolases"/>
    <property type="match status" value="1"/>
</dbReference>
<evidence type="ECO:0000256" key="5">
    <source>
        <dbReference type="ARBA" id="ARBA00022723"/>
    </source>
</evidence>
<evidence type="ECO:0000313" key="14">
    <source>
        <dbReference type="Proteomes" id="UP001187192"/>
    </source>
</evidence>
<dbReference type="SMART" id="SM00027">
    <property type="entry name" value="EH"/>
    <property type="match status" value="1"/>
</dbReference>
<dbReference type="Pfam" id="PF12763">
    <property type="entry name" value="EH"/>
    <property type="match status" value="1"/>
</dbReference>
<dbReference type="EMBL" id="BTGU01003037">
    <property type="protein sequence ID" value="GMN25666.1"/>
    <property type="molecule type" value="Genomic_DNA"/>
</dbReference>